<evidence type="ECO:0008006" key="6">
    <source>
        <dbReference type="Google" id="ProtNLM"/>
    </source>
</evidence>
<keyword evidence="3" id="KW-0012">Acyltransferase</keyword>
<dbReference type="InterPro" id="IPR053376">
    <property type="entry name" value="Serine_acetyltransferase"/>
</dbReference>
<dbReference type="Gene3D" id="2.160.10.10">
    <property type="entry name" value="Hexapeptide repeat proteins"/>
    <property type="match status" value="1"/>
</dbReference>
<dbReference type="Gene3D" id="1.10.3130.10">
    <property type="entry name" value="serine acetyltransferase, domain 1"/>
    <property type="match status" value="1"/>
</dbReference>
<organism evidence="4 5">
    <name type="scientific">Cloacibacterium rupense</name>
    <dbReference type="NCBI Taxonomy" id="517423"/>
    <lineage>
        <taxon>Bacteria</taxon>
        <taxon>Pseudomonadati</taxon>
        <taxon>Bacteroidota</taxon>
        <taxon>Flavobacteriia</taxon>
        <taxon>Flavobacteriales</taxon>
        <taxon>Weeksellaceae</taxon>
    </lineage>
</organism>
<keyword evidence="5" id="KW-1185">Reference proteome</keyword>
<dbReference type="PANTHER" id="PTHR42811">
    <property type="entry name" value="SERINE ACETYLTRANSFERASE"/>
    <property type="match status" value="1"/>
</dbReference>
<dbReference type="InterPro" id="IPR011004">
    <property type="entry name" value="Trimer_LpxA-like_sf"/>
</dbReference>
<dbReference type="CDD" id="cd03354">
    <property type="entry name" value="LbH_SAT"/>
    <property type="match status" value="1"/>
</dbReference>
<comment type="caution">
    <text evidence="4">The sequence shown here is derived from an EMBL/GenBank/DDBJ whole genome shotgun (WGS) entry which is preliminary data.</text>
</comment>
<evidence type="ECO:0000313" key="5">
    <source>
        <dbReference type="Proteomes" id="UP000620064"/>
    </source>
</evidence>
<dbReference type="Proteomes" id="UP000620064">
    <property type="component" value="Unassembled WGS sequence"/>
</dbReference>
<keyword evidence="1" id="KW-0028">Amino-acid biosynthesis</keyword>
<evidence type="ECO:0000256" key="1">
    <source>
        <dbReference type="ARBA" id="ARBA00022605"/>
    </source>
</evidence>
<sequence>MKSIFLKHLHEGYANRKYDLNKSRIEKFIDDFFRFVFFLELQRCNSENEMNNRLIGFKKDFTEILQSVFDTPEEANQTAEYFFEKFPEVYVTLEKDAEFLLQNDPAAASLEEITFSYPGFYATAIYRFAHELYVKNIPVIPRIWTELAHSKTGIDIHPGATIGSPFFIDHGTGIVIGETSNIGNFVKLYQGVTLGALSVSKEIANTKRHPTIEDHVVIYANATVLGGETTIGEGCIIGGNVWITESLPANSVVFHKGQVTIKQKYPTEEPINYFI</sequence>
<proteinExistence type="predicted"/>
<dbReference type="NCBIfam" id="NF041874">
    <property type="entry name" value="EPS_EpsC"/>
    <property type="match status" value="1"/>
</dbReference>
<dbReference type="EMBL" id="BMLV01000003">
    <property type="protein sequence ID" value="GGP04305.1"/>
    <property type="molecule type" value="Genomic_DNA"/>
</dbReference>
<dbReference type="InterPro" id="IPR042122">
    <property type="entry name" value="Ser_AcTrfase_N_sf"/>
</dbReference>
<protein>
    <recommendedName>
        <fullName evidence="6">Serine O-acetyltransferase</fullName>
    </recommendedName>
</protein>
<gene>
    <name evidence="4" type="ORF">GCM10010992_15770</name>
</gene>
<name>A0ABQ2NIJ8_9FLAO</name>
<evidence type="ECO:0000256" key="3">
    <source>
        <dbReference type="ARBA" id="ARBA00023315"/>
    </source>
</evidence>
<evidence type="ECO:0000313" key="4">
    <source>
        <dbReference type="EMBL" id="GGP04305.1"/>
    </source>
</evidence>
<reference evidence="5" key="1">
    <citation type="journal article" date="2019" name="Int. J. Syst. Evol. Microbiol.">
        <title>The Global Catalogue of Microorganisms (GCM) 10K type strain sequencing project: providing services to taxonomists for standard genome sequencing and annotation.</title>
        <authorList>
            <consortium name="The Broad Institute Genomics Platform"/>
            <consortium name="The Broad Institute Genome Sequencing Center for Infectious Disease"/>
            <person name="Wu L."/>
            <person name="Ma J."/>
        </authorList>
    </citation>
    <scope>NUCLEOTIDE SEQUENCE [LARGE SCALE GENOMIC DNA]</scope>
    <source>
        <strain evidence="5">CGMCC 1.7656</strain>
    </source>
</reference>
<keyword evidence="2" id="KW-0808">Transferase</keyword>
<dbReference type="RefSeq" id="WP_188617565.1">
    <property type="nucleotide sequence ID" value="NZ_BMLV01000003.1"/>
</dbReference>
<dbReference type="InterPro" id="IPR045304">
    <property type="entry name" value="LbH_SAT"/>
</dbReference>
<accession>A0ABQ2NIJ8</accession>
<dbReference type="SUPFAM" id="SSF51161">
    <property type="entry name" value="Trimeric LpxA-like enzymes"/>
    <property type="match status" value="1"/>
</dbReference>
<evidence type="ECO:0000256" key="2">
    <source>
        <dbReference type="ARBA" id="ARBA00022679"/>
    </source>
</evidence>